<dbReference type="SMART" id="SM00829">
    <property type="entry name" value="PKS_ER"/>
    <property type="match status" value="1"/>
</dbReference>
<dbReference type="Pfam" id="PF00107">
    <property type="entry name" value="ADH_zinc_N"/>
    <property type="match status" value="1"/>
</dbReference>
<evidence type="ECO:0000256" key="7">
    <source>
        <dbReference type="ARBA" id="ARBA00023027"/>
    </source>
</evidence>
<dbReference type="GO" id="GO:0005737">
    <property type="term" value="C:cytoplasm"/>
    <property type="evidence" value="ECO:0007669"/>
    <property type="project" value="TreeGrafter"/>
</dbReference>
<evidence type="ECO:0000256" key="2">
    <source>
        <dbReference type="ARBA" id="ARBA00008072"/>
    </source>
</evidence>
<dbReference type="Proteomes" id="UP000433883">
    <property type="component" value="Unassembled WGS sequence"/>
</dbReference>
<organism evidence="10 11">
    <name type="scientific">Venturia inaequalis</name>
    <name type="common">Apple scab fungus</name>
    <dbReference type="NCBI Taxonomy" id="5025"/>
    <lineage>
        <taxon>Eukaryota</taxon>
        <taxon>Fungi</taxon>
        <taxon>Dikarya</taxon>
        <taxon>Ascomycota</taxon>
        <taxon>Pezizomycotina</taxon>
        <taxon>Dothideomycetes</taxon>
        <taxon>Pleosporomycetidae</taxon>
        <taxon>Venturiales</taxon>
        <taxon>Venturiaceae</taxon>
        <taxon>Venturia</taxon>
    </lineage>
</organism>
<evidence type="ECO:0000256" key="6">
    <source>
        <dbReference type="ARBA" id="ARBA00023002"/>
    </source>
</evidence>
<dbReference type="CDD" id="cd08297">
    <property type="entry name" value="CAD3"/>
    <property type="match status" value="1"/>
</dbReference>
<dbReference type="InterPro" id="IPR013149">
    <property type="entry name" value="ADH-like_C"/>
</dbReference>
<dbReference type="FunFam" id="3.40.50.720:FF:000039">
    <property type="entry name" value="Alcohol dehydrogenase AdhP"/>
    <property type="match status" value="1"/>
</dbReference>
<dbReference type="PROSITE" id="PS00059">
    <property type="entry name" value="ADH_ZINC"/>
    <property type="match status" value="1"/>
</dbReference>
<reference evidence="10 11" key="1">
    <citation type="submission" date="2019-11" db="EMBL/GenBank/DDBJ databases">
        <title>Venturia inaequalis Genome Resource.</title>
        <authorList>
            <person name="Lichtner F.J."/>
        </authorList>
    </citation>
    <scope>NUCLEOTIDE SEQUENCE [LARGE SCALE GENOMIC DNA]</scope>
    <source>
        <strain evidence="10">Bline_iso_100314</strain>
    </source>
</reference>
<evidence type="ECO:0000256" key="4">
    <source>
        <dbReference type="ARBA" id="ARBA00022723"/>
    </source>
</evidence>
<keyword evidence="4 8" id="KW-0479">Metal-binding</keyword>
<keyword evidence="6" id="KW-0560">Oxidoreductase</keyword>
<evidence type="ECO:0000256" key="3">
    <source>
        <dbReference type="ARBA" id="ARBA00013190"/>
    </source>
</evidence>
<dbReference type="PANTHER" id="PTHR42940:SF3">
    <property type="entry name" value="ALCOHOL DEHYDROGENASE 1-RELATED"/>
    <property type="match status" value="1"/>
</dbReference>
<comment type="similarity">
    <text evidence="2 8">Belongs to the zinc-containing alcohol dehydrogenase family.</text>
</comment>
<evidence type="ECO:0000313" key="10">
    <source>
        <dbReference type="EMBL" id="KAE9964146.1"/>
    </source>
</evidence>
<keyword evidence="5 8" id="KW-0862">Zinc</keyword>
<dbReference type="GO" id="GO:0008270">
    <property type="term" value="F:zinc ion binding"/>
    <property type="evidence" value="ECO:0007669"/>
    <property type="project" value="InterPro"/>
</dbReference>
<comment type="caution">
    <text evidence="10">The sequence shown here is derived from an EMBL/GenBank/DDBJ whole genome shotgun (WGS) entry which is preliminary data.</text>
</comment>
<dbReference type="InterPro" id="IPR002328">
    <property type="entry name" value="ADH_Zn_CS"/>
</dbReference>
<dbReference type="InterPro" id="IPR036291">
    <property type="entry name" value="NAD(P)-bd_dom_sf"/>
</dbReference>
<comment type="cofactor">
    <cofactor evidence="1 8">
        <name>Zn(2+)</name>
        <dbReference type="ChEBI" id="CHEBI:29105"/>
    </cofactor>
</comment>
<accession>A0A8H3U6T7</accession>
<dbReference type="Gene3D" id="3.40.50.720">
    <property type="entry name" value="NAD(P)-binding Rossmann-like Domain"/>
    <property type="match status" value="1"/>
</dbReference>
<dbReference type="AlphaFoldDB" id="A0A8H3U6T7"/>
<dbReference type="EMBL" id="WNWQ01000737">
    <property type="protein sequence ID" value="KAE9964146.1"/>
    <property type="molecule type" value="Genomic_DNA"/>
</dbReference>
<name>A0A8H3U6T7_VENIN</name>
<evidence type="ECO:0000259" key="9">
    <source>
        <dbReference type="SMART" id="SM00829"/>
    </source>
</evidence>
<evidence type="ECO:0000256" key="5">
    <source>
        <dbReference type="ARBA" id="ARBA00022833"/>
    </source>
</evidence>
<dbReference type="InterPro" id="IPR013154">
    <property type="entry name" value="ADH-like_N"/>
</dbReference>
<dbReference type="EC" id="1.1.1.1" evidence="3"/>
<dbReference type="PANTHER" id="PTHR42940">
    <property type="entry name" value="ALCOHOL DEHYDROGENASE 1-RELATED"/>
    <property type="match status" value="1"/>
</dbReference>
<proteinExistence type="inferred from homology"/>
<dbReference type="GO" id="GO:0004022">
    <property type="term" value="F:alcohol dehydrogenase (NAD+) activity"/>
    <property type="evidence" value="ECO:0007669"/>
    <property type="project" value="UniProtKB-EC"/>
</dbReference>
<evidence type="ECO:0000256" key="1">
    <source>
        <dbReference type="ARBA" id="ARBA00001947"/>
    </source>
</evidence>
<dbReference type="Gene3D" id="3.90.180.10">
    <property type="entry name" value="Medium-chain alcohol dehydrogenases, catalytic domain"/>
    <property type="match status" value="1"/>
</dbReference>
<dbReference type="InterPro" id="IPR020843">
    <property type="entry name" value="ER"/>
</dbReference>
<feature type="domain" description="Enoyl reductase (ER)" evidence="9">
    <location>
        <begin position="16"/>
        <end position="336"/>
    </location>
</feature>
<dbReference type="Pfam" id="PF08240">
    <property type="entry name" value="ADH_N"/>
    <property type="match status" value="1"/>
</dbReference>
<dbReference type="InterPro" id="IPR011032">
    <property type="entry name" value="GroES-like_sf"/>
</dbReference>
<evidence type="ECO:0000313" key="11">
    <source>
        <dbReference type="Proteomes" id="UP000433883"/>
    </source>
</evidence>
<dbReference type="SUPFAM" id="SSF51735">
    <property type="entry name" value="NAD(P)-binding Rossmann-fold domains"/>
    <property type="match status" value="1"/>
</dbReference>
<gene>
    <name evidence="10" type="ORF">BLS_008594</name>
</gene>
<evidence type="ECO:0000256" key="8">
    <source>
        <dbReference type="RuleBase" id="RU361277"/>
    </source>
</evidence>
<protein>
    <recommendedName>
        <fullName evidence="3">alcohol dehydrogenase</fullName>
        <ecNumber evidence="3">1.1.1.1</ecNumber>
    </recommendedName>
</protein>
<dbReference type="SUPFAM" id="SSF50129">
    <property type="entry name" value="GroES-like"/>
    <property type="match status" value="1"/>
</dbReference>
<keyword evidence="7" id="KW-0520">NAD</keyword>
<sequence length="455" mass="49845">MALPAIQKAAVKVGKGATSKVEIKDVAVPKIGPGEILVKINYSGLCGSDKMFYRDETPSGVSMMQEASLGISGHEGAGVVVEVANDVRDLWKVGDRAGVKYIASTCRKCEFCTNGLDEVCCPVSRKSGATCPGTFQEYCATDAKYATRIPDGVSDEEAGPIMCGGVSMYAALKKSNVEPGQWIVIQGAGGGCGHFGIQYAKAMGMRIIAVDGGIAKRQFCLDLGAEHYIDFVDAKDIPAEVKRITTYGSHGVIVVPSTREAYEVAPLLLRPRGTMVCVGLPGDADIRTGPHPAYLARNNLKIVGTYEEREMRQATTQRNPIIAQLIQSEPYETMALFKPNVHSQHHRGNKKQTTFLTLPHELRQKILVGTIASLLEPLSTKRRKRNRKNAMRCLSKRSKKAKAHAELLRDVHAEIVDDVNYVEKLCMDMLRVRTVEWNVKVFGDAGHLLEDWEIE</sequence>